<evidence type="ECO:0000256" key="1">
    <source>
        <dbReference type="ARBA" id="ARBA00004651"/>
    </source>
</evidence>
<evidence type="ECO:0000256" key="3">
    <source>
        <dbReference type="ARBA" id="ARBA00022692"/>
    </source>
</evidence>
<feature type="transmembrane region" description="Helical" evidence="6">
    <location>
        <begin position="367"/>
        <end position="388"/>
    </location>
</feature>
<dbReference type="RefSeq" id="WP_057786965.1">
    <property type="nucleotide sequence ID" value="NZ_CBDALJ010000023.1"/>
</dbReference>
<feature type="domain" description="Major facilitator superfamily (MFS) profile" evidence="7">
    <location>
        <begin position="8"/>
        <end position="393"/>
    </location>
</feature>
<dbReference type="GO" id="GO:0022857">
    <property type="term" value="F:transmembrane transporter activity"/>
    <property type="evidence" value="ECO:0007669"/>
    <property type="project" value="InterPro"/>
</dbReference>
<proteinExistence type="predicted"/>
<dbReference type="Pfam" id="PF07690">
    <property type="entry name" value="MFS_1"/>
    <property type="match status" value="1"/>
</dbReference>
<evidence type="ECO:0000256" key="5">
    <source>
        <dbReference type="ARBA" id="ARBA00023136"/>
    </source>
</evidence>
<dbReference type="InterPro" id="IPR005829">
    <property type="entry name" value="Sugar_transporter_CS"/>
</dbReference>
<feature type="transmembrane region" description="Helical" evidence="6">
    <location>
        <begin position="251"/>
        <end position="272"/>
    </location>
</feature>
<accession>A0A0R2JS05</accession>
<dbReference type="InterPro" id="IPR036259">
    <property type="entry name" value="MFS_trans_sf"/>
</dbReference>
<evidence type="ECO:0000313" key="9">
    <source>
        <dbReference type="Proteomes" id="UP000051673"/>
    </source>
</evidence>
<comment type="subcellular location">
    <subcellularLocation>
        <location evidence="1">Cell membrane</location>
        <topology evidence="1">Multi-pass membrane protein</topology>
    </subcellularLocation>
</comment>
<dbReference type="AlphaFoldDB" id="A0A0R2JS05"/>
<dbReference type="PROSITE" id="PS00217">
    <property type="entry name" value="SUGAR_TRANSPORT_2"/>
    <property type="match status" value="1"/>
</dbReference>
<feature type="transmembrane region" description="Helical" evidence="6">
    <location>
        <begin position="345"/>
        <end position="361"/>
    </location>
</feature>
<protein>
    <submittedName>
        <fullName evidence="8">Sugar transporter superfamily protein YceI</fullName>
    </submittedName>
</protein>
<dbReference type="OrthoDB" id="9787026at2"/>
<evidence type="ECO:0000313" key="8">
    <source>
        <dbReference type="EMBL" id="KRN77386.1"/>
    </source>
</evidence>
<keyword evidence="2" id="KW-0813">Transport</keyword>
<dbReference type="CDD" id="cd17316">
    <property type="entry name" value="MFS_SV2_like"/>
    <property type="match status" value="1"/>
</dbReference>
<keyword evidence="4 6" id="KW-1133">Transmembrane helix</keyword>
<sequence>MSKDIRKLLSVTGCAWLFDAMDVGLLSFILVALQQDWNLSQVQVGWIGSVNSIGLAVGAVAFGALADAKGRKLMLMVTLLTFSIATGLSALATGYAMFMVFRFFVGLGLGGELPVASTLVAERVPQTIRGRVIVLLESFWAVGWLVSSLLAYFVIPNYGWRITLIISSLTAFYVLVLRRHLPDDEASVQTVTHADNVTIGQRFAKLFQGKYTRSTIMLWIVWFMIMFSYYGIFLWLPNVLIGKGFSMVNSFGYVVIMTLAQLPGYFTAAWLVEKWGRKSVLAVFLTGTAISAFAFGFATTLPMVLMSGMLLSFFNLGAWGVLYAYTPELYPASIRATANGAAEGFGRLGGILGPLAIGVFLSHQVSFVGIFSVFSLAIVIAVIAILVLGKETRGIELD</sequence>
<evidence type="ECO:0000256" key="6">
    <source>
        <dbReference type="SAM" id="Phobius"/>
    </source>
</evidence>
<evidence type="ECO:0000256" key="4">
    <source>
        <dbReference type="ARBA" id="ARBA00022989"/>
    </source>
</evidence>
<gene>
    <name evidence="8" type="ORF">IV67_GL001744</name>
</gene>
<dbReference type="PANTHER" id="PTHR23511">
    <property type="entry name" value="SYNAPTIC VESICLE GLYCOPROTEIN 2"/>
    <property type="match status" value="1"/>
</dbReference>
<reference evidence="8 9" key="1">
    <citation type="journal article" date="2015" name="Genome Announc.">
        <title>Expanding the biotechnology potential of lactobacilli through comparative genomics of 213 strains and associated genera.</title>
        <authorList>
            <person name="Sun Z."/>
            <person name="Harris H.M."/>
            <person name="McCann A."/>
            <person name="Guo C."/>
            <person name="Argimon S."/>
            <person name="Zhang W."/>
            <person name="Yang X."/>
            <person name="Jeffery I.B."/>
            <person name="Cooney J.C."/>
            <person name="Kagawa T.F."/>
            <person name="Liu W."/>
            <person name="Song Y."/>
            <person name="Salvetti E."/>
            <person name="Wrobel A."/>
            <person name="Rasinkangas P."/>
            <person name="Parkhill J."/>
            <person name="Rea M.C."/>
            <person name="O'Sullivan O."/>
            <person name="Ritari J."/>
            <person name="Douillard F.P."/>
            <person name="Paul Ross R."/>
            <person name="Yang R."/>
            <person name="Briner A.E."/>
            <person name="Felis G.E."/>
            <person name="de Vos W.M."/>
            <person name="Barrangou R."/>
            <person name="Klaenhammer T.R."/>
            <person name="Caufield P.W."/>
            <person name="Cui Y."/>
            <person name="Zhang H."/>
            <person name="O'Toole P.W."/>
        </authorList>
    </citation>
    <scope>NUCLEOTIDE SEQUENCE [LARGE SCALE GENOMIC DNA]</scope>
    <source>
        <strain evidence="8 9">DSM 20014</strain>
    </source>
</reference>
<feature type="transmembrane region" description="Helical" evidence="6">
    <location>
        <begin position="279"/>
        <end position="298"/>
    </location>
</feature>
<dbReference type="InterPro" id="IPR011701">
    <property type="entry name" value="MFS"/>
</dbReference>
<feature type="transmembrane region" description="Helical" evidence="6">
    <location>
        <begin position="304"/>
        <end position="325"/>
    </location>
</feature>
<dbReference type="SUPFAM" id="SSF103473">
    <property type="entry name" value="MFS general substrate transporter"/>
    <property type="match status" value="1"/>
</dbReference>
<feature type="transmembrane region" description="Helical" evidence="6">
    <location>
        <begin position="12"/>
        <end position="33"/>
    </location>
</feature>
<feature type="transmembrane region" description="Helical" evidence="6">
    <location>
        <begin position="99"/>
        <end position="120"/>
    </location>
</feature>
<feature type="transmembrane region" description="Helical" evidence="6">
    <location>
        <begin position="216"/>
        <end position="236"/>
    </location>
</feature>
<feature type="transmembrane region" description="Helical" evidence="6">
    <location>
        <begin position="132"/>
        <end position="152"/>
    </location>
</feature>
<feature type="transmembrane region" description="Helical" evidence="6">
    <location>
        <begin position="73"/>
        <end position="93"/>
    </location>
</feature>
<keyword evidence="9" id="KW-1185">Reference proteome</keyword>
<keyword evidence="3 6" id="KW-0812">Transmembrane</keyword>
<dbReference type="STRING" id="1620.IV67_GL001744"/>
<evidence type="ECO:0000256" key="2">
    <source>
        <dbReference type="ARBA" id="ARBA00022448"/>
    </source>
</evidence>
<keyword evidence="8" id="KW-0762">Sugar transport</keyword>
<dbReference type="PATRIC" id="fig|1620.3.peg.1780"/>
<evidence type="ECO:0000259" key="7">
    <source>
        <dbReference type="PROSITE" id="PS50850"/>
    </source>
</evidence>
<dbReference type="EMBL" id="JQCD01000021">
    <property type="protein sequence ID" value="KRN77386.1"/>
    <property type="molecule type" value="Genomic_DNA"/>
</dbReference>
<dbReference type="PROSITE" id="PS50850">
    <property type="entry name" value="MFS"/>
    <property type="match status" value="1"/>
</dbReference>
<comment type="caution">
    <text evidence="8">The sequence shown here is derived from an EMBL/GenBank/DDBJ whole genome shotgun (WGS) entry which is preliminary data.</text>
</comment>
<feature type="transmembrane region" description="Helical" evidence="6">
    <location>
        <begin position="158"/>
        <end position="177"/>
    </location>
</feature>
<keyword evidence="5 6" id="KW-0472">Membrane</keyword>
<dbReference type="Gene3D" id="1.20.1250.20">
    <property type="entry name" value="MFS general substrate transporter like domains"/>
    <property type="match status" value="2"/>
</dbReference>
<feature type="transmembrane region" description="Helical" evidence="6">
    <location>
        <begin position="45"/>
        <end position="66"/>
    </location>
</feature>
<name>A0A0R2JS05_9LACO</name>
<dbReference type="Proteomes" id="UP000051673">
    <property type="component" value="Unassembled WGS sequence"/>
</dbReference>
<dbReference type="InterPro" id="IPR020846">
    <property type="entry name" value="MFS_dom"/>
</dbReference>
<organism evidence="8 9">
    <name type="scientific">Weissella minor</name>
    <dbReference type="NCBI Taxonomy" id="1620"/>
    <lineage>
        <taxon>Bacteria</taxon>
        <taxon>Bacillati</taxon>
        <taxon>Bacillota</taxon>
        <taxon>Bacilli</taxon>
        <taxon>Lactobacillales</taxon>
        <taxon>Lactobacillaceae</taxon>
        <taxon>Weissella</taxon>
    </lineage>
</organism>
<dbReference type="GO" id="GO:0005886">
    <property type="term" value="C:plasma membrane"/>
    <property type="evidence" value="ECO:0007669"/>
    <property type="project" value="UniProtKB-SubCell"/>
</dbReference>